<dbReference type="CDD" id="cd00067">
    <property type="entry name" value="GAL4"/>
    <property type="match status" value="1"/>
</dbReference>
<keyword evidence="1" id="KW-0539">Nucleus</keyword>
<dbReference type="SUPFAM" id="SSF57701">
    <property type="entry name" value="Zn2/Cys6 DNA-binding domain"/>
    <property type="match status" value="1"/>
</dbReference>
<dbReference type="PROSITE" id="PS50048">
    <property type="entry name" value="ZN2_CY6_FUNGAL_2"/>
    <property type="match status" value="1"/>
</dbReference>
<dbReference type="InterPro" id="IPR021858">
    <property type="entry name" value="Fun_TF"/>
</dbReference>
<dbReference type="InterPro" id="IPR053157">
    <property type="entry name" value="Sterol_Uptake_Regulator"/>
</dbReference>
<evidence type="ECO:0000256" key="1">
    <source>
        <dbReference type="ARBA" id="ARBA00023242"/>
    </source>
</evidence>
<dbReference type="Pfam" id="PF11951">
    <property type="entry name" value="Fungal_trans_2"/>
    <property type="match status" value="1"/>
</dbReference>
<feature type="non-terminal residue" evidence="4">
    <location>
        <position position="1"/>
    </location>
</feature>
<evidence type="ECO:0000313" key="5">
    <source>
        <dbReference type="Proteomes" id="UP000258309"/>
    </source>
</evidence>
<feature type="domain" description="Zn(2)-C6 fungal-type" evidence="3">
    <location>
        <begin position="51"/>
        <end position="81"/>
    </location>
</feature>
<name>A0A3E2GU46_SCYLI</name>
<dbReference type="OrthoDB" id="3546279at2759"/>
<feature type="non-terminal residue" evidence="4">
    <location>
        <position position="250"/>
    </location>
</feature>
<comment type="caution">
    <text evidence="4">The sequence shown here is derived from an EMBL/GenBank/DDBJ whole genome shotgun (WGS) entry which is preliminary data.</text>
</comment>
<dbReference type="InterPro" id="IPR001138">
    <property type="entry name" value="Zn2Cys6_DnaBD"/>
</dbReference>
<proteinExistence type="predicted"/>
<gene>
    <name evidence="4" type="ORF">B7463_g11650</name>
</gene>
<protein>
    <recommendedName>
        <fullName evidence="3">Zn(2)-C6 fungal-type domain-containing protein</fullName>
    </recommendedName>
</protein>
<evidence type="ECO:0000259" key="3">
    <source>
        <dbReference type="PROSITE" id="PS50048"/>
    </source>
</evidence>
<dbReference type="GO" id="GO:0008270">
    <property type="term" value="F:zinc ion binding"/>
    <property type="evidence" value="ECO:0007669"/>
    <property type="project" value="InterPro"/>
</dbReference>
<reference evidence="4 5" key="1">
    <citation type="submission" date="2018-05" db="EMBL/GenBank/DDBJ databases">
        <title>Draft genome sequence of Scytalidium lignicola DSM 105466, a ubiquitous saprotrophic fungus.</title>
        <authorList>
            <person name="Buettner E."/>
            <person name="Gebauer A.M."/>
            <person name="Hofrichter M."/>
            <person name="Liers C."/>
            <person name="Kellner H."/>
        </authorList>
    </citation>
    <scope>NUCLEOTIDE SEQUENCE [LARGE SCALE GENOMIC DNA]</scope>
    <source>
        <strain evidence="4 5">DSM 105466</strain>
    </source>
</reference>
<accession>A0A3E2GU46</accession>
<dbReference type="OMA" id="HYLSIAM"/>
<feature type="compositionally biased region" description="Low complexity" evidence="2">
    <location>
        <begin position="1"/>
        <end position="21"/>
    </location>
</feature>
<feature type="compositionally biased region" description="Polar residues" evidence="2">
    <location>
        <begin position="95"/>
        <end position="110"/>
    </location>
</feature>
<dbReference type="AlphaFoldDB" id="A0A3E2GU46"/>
<keyword evidence="5" id="KW-1185">Reference proteome</keyword>
<dbReference type="PANTHER" id="PTHR47784:SF5">
    <property type="entry name" value="STEROL UPTAKE CONTROL PROTEIN 2"/>
    <property type="match status" value="1"/>
</dbReference>
<sequence>MSDISPRSLDTASSSSTPPTSNAGLFVAWRPEDAPIRKGLPRLYHKKSRNGCQRCRARRVKCDEVHPVCGSCQRHRVNCVYGRPLPTRTSERLAGNNQSEDQNEAYSETTDLFEETPEARKRRLLELKLLHHYMTKAGSTVFIPSSSPIENMAREVWTAGVPRLAFQNDSLLYSMHSVAALHLANTEPQNINIIKASSMYLDLAIQAHKDEVARLNKTNADAIILTSSLIRLSAVAMLQERDFQPYTSPT</sequence>
<dbReference type="EMBL" id="NCSJ02000413">
    <property type="protein sequence ID" value="RFU24694.1"/>
    <property type="molecule type" value="Genomic_DNA"/>
</dbReference>
<dbReference type="Pfam" id="PF00172">
    <property type="entry name" value="Zn_clus"/>
    <property type="match status" value="1"/>
</dbReference>
<evidence type="ECO:0000313" key="4">
    <source>
        <dbReference type="EMBL" id="RFU24694.1"/>
    </source>
</evidence>
<dbReference type="Gene3D" id="4.10.240.10">
    <property type="entry name" value="Zn(2)-C6 fungal-type DNA-binding domain"/>
    <property type="match status" value="1"/>
</dbReference>
<dbReference type="PROSITE" id="PS00463">
    <property type="entry name" value="ZN2_CY6_FUNGAL_1"/>
    <property type="match status" value="1"/>
</dbReference>
<dbReference type="PANTHER" id="PTHR47784">
    <property type="entry name" value="STEROL UPTAKE CONTROL PROTEIN 2"/>
    <property type="match status" value="1"/>
</dbReference>
<feature type="region of interest" description="Disordered" evidence="2">
    <location>
        <begin position="90"/>
        <end position="110"/>
    </location>
</feature>
<feature type="region of interest" description="Disordered" evidence="2">
    <location>
        <begin position="1"/>
        <end position="25"/>
    </location>
</feature>
<dbReference type="InterPro" id="IPR036864">
    <property type="entry name" value="Zn2-C6_fun-type_DNA-bd_sf"/>
</dbReference>
<evidence type="ECO:0000256" key="2">
    <source>
        <dbReference type="SAM" id="MobiDB-lite"/>
    </source>
</evidence>
<dbReference type="GO" id="GO:0001228">
    <property type="term" value="F:DNA-binding transcription activator activity, RNA polymerase II-specific"/>
    <property type="evidence" value="ECO:0007669"/>
    <property type="project" value="TreeGrafter"/>
</dbReference>
<dbReference type="SMART" id="SM00066">
    <property type="entry name" value="GAL4"/>
    <property type="match status" value="1"/>
</dbReference>
<organism evidence="4 5">
    <name type="scientific">Scytalidium lignicola</name>
    <name type="common">Hyphomycete</name>
    <dbReference type="NCBI Taxonomy" id="5539"/>
    <lineage>
        <taxon>Eukaryota</taxon>
        <taxon>Fungi</taxon>
        <taxon>Dikarya</taxon>
        <taxon>Ascomycota</taxon>
        <taxon>Pezizomycotina</taxon>
        <taxon>Leotiomycetes</taxon>
        <taxon>Leotiomycetes incertae sedis</taxon>
        <taxon>Scytalidium</taxon>
    </lineage>
</organism>
<dbReference type="Proteomes" id="UP000258309">
    <property type="component" value="Unassembled WGS sequence"/>
</dbReference>